<proteinExistence type="predicted"/>
<dbReference type="InterPro" id="IPR031778">
    <property type="entry name" value="Sortilin_N"/>
</dbReference>
<accession>A0ABV8AP74</accession>
<evidence type="ECO:0000313" key="4">
    <source>
        <dbReference type="Proteomes" id="UP001595805"/>
    </source>
</evidence>
<dbReference type="SUPFAM" id="SSF50939">
    <property type="entry name" value="Sialidases"/>
    <property type="match status" value="1"/>
</dbReference>
<dbReference type="Gene3D" id="2.60.40.4070">
    <property type="match status" value="1"/>
</dbReference>
<comment type="caution">
    <text evidence="3">The sequence shown here is derived from an EMBL/GenBank/DDBJ whole genome shotgun (WGS) entry which is preliminary data.</text>
</comment>
<dbReference type="InterPro" id="IPR036278">
    <property type="entry name" value="Sialidase_sf"/>
</dbReference>
<keyword evidence="4" id="KW-1185">Reference proteome</keyword>
<reference evidence="4" key="1">
    <citation type="journal article" date="2019" name="Int. J. Syst. Evol. Microbiol.">
        <title>The Global Catalogue of Microorganisms (GCM) 10K type strain sequencing project: providing services to taxonomists for standard genome sequencing and annotation.</title>
        <authorList>
            <consortium name="The Broad Institute Genomics Platform"/>
            <consortium name="The Broad Institute Genome Sequencing Center for Infectious Disease"/>
            <person name="Wu L."/>
            <person name="Ma J."/>
        </authorList>
    </citation>
    <scope>NUCLEOTIDE SEQUENCE [LARGE SCALE GENOMIC DNA]</scope>
    <source>
        <strain evidence="4">CCUG 60523</strain>
    </source>
</reference>
<dbReference type="Gene3D" id="2.130.10.10">
    <property type="entry name" value="YVTN repeat-like/Quinoprotein amine dehydrogenase"/>
    <property type="match status" value="3"/>
</dbReference>
<evidence type="ECO:0000313" key="3">
    <source>
        <dbReference type="EMBL" id="MFC3879803.1"/>
    </source>
</evidence>
<dbReference type="PANTHER" id="PTHR12106:SF27">
    <property type="entry name" value="SORTILIN-RELATED RECEPTOR"/>
    <property type="match status" value="1"/>
</dbReference>
<dbReference type="Pfam" id="PF15902">
    <property type="entry name" value="Sortilin-Vps10"/>
    <property type="match status" value="1"/>
</dbReference>
<protein>
    <submittedName>
        <fullName evidence="3">WD40/YVTN/BNR-like repeat-containing protein</fullName>
    </submittedName>
</protein>
<dbReference type="Proteomes" id="UP001595805">
    <property type="component" value="Unassembled WGS sequence"/>
</dbReference>
<dbReference type="RefSeq" id="WP_377904569.1">
    <property type="nucleotide sequence ID" value="NZ_JBHRZS010000006.1"/>
</dbReference>
<evidence type="ECO:0000256" key="1">
    <source>
        <dbReference type="ARBA" id="ARBA00022737"/>
    </source>
</evidence>
<keyword evidence="1" id="KW-0677">Repeat</keyword>
<evidence type="ECO:0000259" key="2">
    <source>
        <dbReference type="Pfam" id="PF15902"/>
    </source>
</evidence>
<dbReference type="EMBL" id="JBHRZS010000006">
    <property type="protein sequence ID" value="MFC3879803.1"/>
    <property type="molecule type" value="Genomic_DNA"/>
</dbReference>
<dbReference type="PANTHER" id="PTHR12106">
    <property type="entry name" value="SORTILIN RELATED"/>
    <property type="match status" value="1"/>
</dbReference>
<sequence>MTFSFSSRVLGTLLLIFSVSILSAQQIPSSSYQDLDYRMIGPFRASRTVGGVGIPSQPNVFFMGVNNGGVWKTDDYGRTWNPIFDDAPTGSVGDIAVSESNPDIIYVGSGEGLHRPDLGVGDGIFKSVNGGDTWEHVGLEDVQQVGRLIVHPTNPDIVIVAGLGHPYGPNEQRGVFKTIDGGKTWKKVLYINDNTGAIQVEFDPNNPEILFADMWEHQEGPWENAAFSGPNSGLYKSTDGGETWRPLTKGLPGADEGLGRIGVGIAPSNSNIMFATVDARQNGGIYKSTDAGESWELIHEDRRLWGRGGDFAEIKIHPKNPERIYVANIASYTSADGGKTWSSLKGAPGGDDYHRIWINPINPDIMLFVADQGAVITVNAGRTWSSWYNQPTTQLYHVTTDNAFPYWVYGGQQESGAIGIASRGNGGQISFREFMGVGADEYAYVAPDPKDPDIIYGGRVTRFNKRTGQSSNVGPEALRSGDYRFVRTMPLLYHPADDNMLLFGTNVLWKTMNGGNSWEIISPDLTYEQPEVPASVGRYKTKEMETMARRGVIYAVGPSPLDVNTIWAGTDDGRVHVTKNGGKEWLEVTPPSMSTWDKVSQIDASHFDPSTAYIAINAIRKDDMKPYVYRTRDSGKTWTLVTKGMNPNGPVNVIREDPKQKGLLYAGTEREVYFSIDDGENWQSLRNNMPATSIRDLVIHEDDLVVGTHGRSIWILDNVSPLRELAKAGKSAAYLYSPSDTYRVRWNMFSDTPLPPEEPTGENPPDGAILDFQLNEEVEHVKLEILDSEGNVIRTYARDDEPEKIDTTALPHPTYWIKPQQSLGTSTGHHRFIWDLRHEPPKGSQREFSIAAVYKKTPSGPRGPFVHPGTYAVRLTVDGVSQEKPIQIILDPRVEITQEALRLQTELSMQCYKGYHDLEEIKEAIDSNSSAPESQMVLRGTGAVGDPDTMYGSIRHVDPSRETLVGLQEKFLFMLNLLQAADVQPTTQTIDAVSTLEETLDALKIRWESLK</sequence>
<dbReference type="InterPro" id="IPR015943">
    <property type="entry name" value="WD40/YVTN_repeat-like_dom_sf"/>
</dbReference>
<dbReference type="InterPro" id="IPR050310">
    <property type="entry name" value="VPS10-sortilin"/>
</dbReference>
<name>A0ABV8AP74_9BACT</name>
<gene>
    <name evidence="3" type="ORF">ACFOSV_06430</name>
</gene>
<feature type="domain" description="Sortilin N-terminal" evidence="2">
    <location>
        <begin position="124"/>
        <end position="250"/>
    </location>
</feature>
<organism evidence="3 4">
    <name type="scientific">Algoriphagus namhaensis</name>
    <dbReference type="NCBI Taxonomy" id="915353"/>
    <lineage>
        <taxon>Bacteria</taxon>
        <taxon>Pseudomonadati</taxon>
        <taxon>Bacteroidota</taxon>
        <taxon>Cytophagia</taxon>
        <taxon>Cytophagales</taxon>
        <taxon>Cyclobacteriaceae</taxon>
        <taxon>Algoriphagus</taxon>
    </lineage>
</organism>
<dbReference type="CDD" id="cd15482">
    <property type="entry name" value="Sialidase_non-viral"/>
    <property type="match status" value="2"/>
</dbReference>
<dbReference type="SUPFAM" id="SSF110296">
    <property type="entry name" value="Oligoxyloglucan reducing end-specific cellobiohydrolase"/>
    <property type="match status" value="1"/>
</dbReference>